<accession>A0A3E4LIE8</accession>
<dbReference type="EMBL" id="QRHG01000023">
    <property type="protein sequence ID" value="RHF59330.1"/>
    <property type="molecule type" value="Genomic_DNA"/>
</dbReference>
<dbReference type="EMBL" id="QRMI01000025">
    <property type="protein sequence ID" value="RHJ60233.1"/>
    <property type="molecule type" value="Genomic_DNA"/>
</dbReference>
<dbReference type="Proteomes" id="UP000285832">
    <property type="component" value="Unassembled WGS sequence"/>
</dbReference>
<dbReference type="AlphaFoldDB" id="A0A3E4LIE8"/>
<sequence length="59" mass="6705">MGLIRKEKKMFTVIRSSYLNLEIIDDAALKCEECGVSFVYSDKSKLEENTVVRGVRSFG</sequence>
<organism evidence="1 4">
    <name type="scientific">[Ruminococcus] lactaris</name>
    <dbReference type="NCBI Taxonomy" id="46228"/>
    <lineage>
        <taxon>Bacteria</taxon>
        <taxon>Bacillati</taxon>
        <taxon>Bacillota</taxon>
        <taxon>Clostridia</taxon>
        <taxon>Lachnospirales</taxon>
        <taxon>Lachnospiraceae</taxon>
        <taxon>Mediterraneibacter</taxon>
    </lineage>
</organism>
<reference evidence="4 5" key="1">
    <citation type="submission" date="2018-08" db="EMBL/GenBank/DDBJ databases">
        <title>A genome reference for cultivated species of the human gut microbiota.</title>
        <authorList>
            <person name="Zou Y."/>
            <person name="Xue W."/>
            <person name="Luo G."/>
        </authorList>
    </citation>
    <scope>NUCLEOTIDE SEQUENCE [LARGE SCALE GENOMIC DNA]</scope>
    <source>
        <strain evidence="3 6">AM09-9</strain>
        <strain evidence="2 5">AM25-1LB</strain>
        <strain evidence="1 4">TF11-7</strain>
    </source>
</reference>
<protein>
    <submittedName>
        <fullName evidence="1">Uncharacterized protein</fullName>
    </submittedName>
</protein>
<evidence type="ECO:0000313" key="5">
    <source>
        <dbReference type="Proteomes" id="UP000284902"/>
    </source>
</evidence>
<evidence type="ECO:0000313" key="1">
    <source>
        <dbReference type="EMBL" id="RGK37261.1"/>
    </source>
</evidence>
<dbReference type="EMBL" id="QSQN01000042">
    <property type="protein sequence ID" value="RGK37261.1"/>
    <property type="molecule type" value="Genomic_DNA"/>
</dbReference>
<comment type="caution">
    <text evidence="1">The sequence shown here is derived from an EMBL/GenBank/DDBJ whole genome shotgun (WGS) entry which is preliminary data.</text>
</comment>
<evidence type="ECO:0000313" key="4">
    <source>
        <dbReference type="Proteomes" id="UP000260793"/>
    </source>
</evidence>
<name>A0A3E4LIE8_9FIRM</name>
<dbReference type="Proteomes" id="UP000284902">
    <property type="component" value="Unassembled WGS sequence"/>
</dbReference>
<dbReference type="Proteomes" id="UP000260793">
    <property type="component" value="Unassembled WGS sequence"/>
</dbReference>
<gene>
    <name evidence="3" type="ORF">DW116_09770</name>
    <name evidence="2" type="ORF">DW672_09360</name>
    <name evidence="1" type="ORF">DXD17_12700</name>
</gene>
<evidence type="ECO:0000313" key="2">
    <source>
        <dbReference type="EMBL" id="RHF59330.1"/>
    </source>
</evidence>
<proteinExistence type="predicted"/>
<evidence type="ECO:0000313" key="6">
    <source>
        <dbReference type="Proteomes" id="UP000285832"/>
    </source>
</evidence>
<evidence type="ECO:0000313" key="3">
    <source>
        <dbReference type="EMBL" id="RHJ60233.1"/>
    </source>
</evidence>